<accession>A0A1I2XU79</accession>
<evidence type="ECO:0000256" key="1">
    <source>
        <dbReference type="SAM" id="MobiDB-lite"/>
    </source>
</evidence>
<dbReference type="AlphaFoldDB" id="A0A1I2XU79"/>
<name>A0A1I2XU79_9ACTN</name>
<dbReference type="EMBL" id="FONR01000052">
    <property type="protein sequence ID" value="SFH16657.1"/>
    <property type="molecule type" value="Genomic_DNA"/>
</dbReference>
<organism evidence="2 3">
    <name type="scientific">Streptomyces mirabilis</name>
    <dbReference type="NCBI Taxonomy" id="68239"/>
    <lineage>
        <taxon>Bacteria</taxon>
        <taxon>Bacillati</taxon>
        <taxon>Actinomycetota</taxon>
        <taxon>Actinomycetes</taxon>
        <taxon>Kitasatosporales</taxon>
        <taxon>Streptomycetaceae</taxon>
        <taxon>Streptomyces</taxon>
    </lineage>
</organism>
<feature type="region of interest" description="Disordered" evidence="1">
    <location>
        <begin position="54"/>
        <end position="80"/>
    </location>
</feature>
<dbReference type="Proteomes" id="UP000181942">
    <property type="component" value="Unassembled WGS sequence"/>
</dbReference>
<dbReference type="OrthoDB" id="9896259at2"/>
<protein>
    <submittedName>
        <fullName evidence="2">Uncharacterized protein</fullName>
    </submittedName>
</protein>
<reference evidence="2 3" key="1">
    <citation type="submission" date="2016-10" db="EMBL/GenBank/DDBJ databases">
        <authorList>
            <person name="de Groot N.N."/>
        </authorList>
    </citation>
    <scope>NUCLEOTIDE SEQUENCE [LARGE SCALE GENOMIC DNA]</scope>
    <source>
        <strain evidence="2 3">OK461</strain>
    </source>
</reference>
<proteinExistence type="predicted"/>
<evidence type="ECO:0000313" key="3">
    <source>
        <dbReference type="Proteomes" id="UP000181942"/>
    </source>
</evidence>
<sequence>MRSPTRSKLDLTVFITVLGAGALFLALGVSANALATVSVALSGLYGAWTGTRSTAQRLPEQDLPEDQDGSDHADQTTADQ</sequence>
<dbReference type="RefSeq" id="WP_075033798.1">
    <property type="nucleotide sequence ID" value="NZ_FONR01000052.1"/>
</dbReference>
<gene>
    <name evidence="2" type="ORF">SAMN02787118_1523</name>
</gene>
<evidence type="ECO:0000313" key="2">
    <source>
        <dbReference type="EMBL" id="SFH16657.1"/>
    </source>
</evidence>